<reference evidence="4" key="1">
    <citation type="submission" date="2021-01" db="EMBL/GenBank/DDBJ databases">
        <authorList>
            <consortium name="Genoscope - CEA"/>
            <person name="William W."/>
        </authorList>
    </citation>
    <scope>NUCLEOTIDE SEQUENCE</scope>
</reference>
<dbReference type="EMBL" id="CAJJDN010000080">
    <property type="protein sequence ID" value="CAD8103595.1"/>
    <property type="molecule type" value="Genomic_DNA"/>
</dbReference>
<evidence type="ECO:0000256" key="2">
    <source>
        <dbReference type="SAM" id="Phobius"/>
    </source>
</evidence>
<keyword evidence="1" id="KW-0862">Zinc</keyword>
<evidence type="ECO:0000313" key="5">
    <source>
        <dbReference type="Proteomes" id="UP000692954"/>
    </source>
</evidence>
<keyword evidence="2" id="KW-1133">Transmembrane helix</keyword>
<feature type="transmembrane region" description="Helical" evidence="2">
    <location>
        <begin position="249"/>
        <end position="271"/>
    </location>
</feature>
<dbReference type="OrthoDB" id="291609at2759"/>
<sequence>MELGIYSPNSQNNTNQIVEVLSLLLFDVNLYDIEFKDIKFKTVQTNRDIAQLKLLQQEWLPINYTEQLYTSILNSYTSSLLAEIEIKFPTGRKEKYLIGAQIYQTRLMKTKYKNKFKLQIIVHQFFQTQIAFYIMTIGSVNEFEGLQNTLLNSQRREFQNQIKHQLTFIQTWQFRMMKLIDFIKKVVSIKLEQRKITIILKINNLMHIYISGYLIELIFNYLLLIQSNIKKIIHRKNMDLEIDFIRRKYHWHLILIILTFSFIALILVLDIRCVFIDSQLEYLTYTILEIIFCLLIFLLAILELRYFYQVKINNFSFTYSSIISQQFLNIIIVCLIMIYITNFVFMILYAIDVIYKQSTHDCHYFGITDEQIEIVITVIIILGQMLMMHIPLKIRKTLYLLSNQQQNLLKNIIVEGDFDIAPENGEFRIVKVEKQQQELLIPSSQINRFYCKICISQIKNKQIIVKLSCSHIFHQQCFNKYAQSMMKQQSFILNCKICQQVVDLDKQQIFVIKEIKSRVLFKE</sequence>
<dbReference type="GO" id="GO:0008270">
    <property type="term" value="F:zinc ion binding"/>
    <property type="evidence" value="ECO:0007669"/>
    <property type="project" value="UniProtKB-KW"/>
</dbReference>
<keyword evidence="2" id="KW-0812">Transmembrane</keyword>
<feature type="transmembrane region" description="Helical" evidence="2">
    <location>
        <begin position="283"/>
        <end position="306"/>
    </location>
</feature>
<gene>
    <name evidence="4" type="ORF">PSON_ATCC_30995.1.T0800173</name>
</gene>
<dbReference type="AlphaFoldDB" id="A0A8S1PK67"/>
<dbReference type="InterPro" id="IPR001841">
    <property type="entry name" value="Znf_RING"/>
</dbReference>
<name>A0A8S1PK67_9CILI</name>
<keyword evidence="1" id="KW-0863">Zinc-finger</keyword>
<keyword evidence="5" id="KW-1185">Reference proteome</keyword>
<dbReference type="Proteomes" id="UP000692954">
    <property type="component" value="Unassembled WGS sequence"/>
</dbReference>
<keyword evidence="2" id="KW-0472">Membrane</keyword>
<evidence type="ECO:0000256" key="1">
    <source>
        <dbReference type="PROSITE-ProRule" id="PRU00175"/>
    </source>
</evidence>
<dbReference type="SMART" id="SM00184">
    <property type="entry name" value="RING"/>
    <property type="match status" value="1"/>
</dbReference>
<proteinExistence type="predicted"/>
<evidence type="ECO:0000259" key="3">
    <source>
        <dbReference type="PROSITE" id="PS50089"/>
    </source>
</evidence>
<feature type="transmembrane region" description="Helical" evidence="2">
    <location>
        <begin position="371"/>
        <end position="392"/>
    </location>
</feature>
<keyword evidence="1" id="KW-0479">Metal-binding</keyword>
<feature type="transmembrane region" description="Helical" evidence="2">
    <location>
        <begin position="327"/>
        <end position="351"/>
    </location>
</feature>
<feature type="transmembrane region" description="Helical" evidence="2">
    <location>
        <begin position="208"/>
        <end position="229"/>
    </location>
</feature>
<accession>A0A8S1PK67</accession>
<comment type="caution">
    <text evidence="4">The sequence shown here is derived from an EMBL/GenBank/DDBJ whole genome shotgun (WGS) entry which is preliminary data.</text>
</comment>
<evidence type="ECO:0000313" key="4">
    <source>
        <dbReference type="EMBL" id="CAD8103595.1"/>
    </source>
</evidence>
<feature type="domain" description="RING-type" evidence="3">
    <location>
        <begin position="451"/>
        <end position="499"/>
    </location>
</feature>
<protein>
    <recommendedName>
        <fullName evidence="3">RING-type domain-containing protein</fullName>
    </recommendedName>
</protein>
<organism evidence="4 5">
    <name type="scientific">Paramecium sonneborni</name>
    <dbReference type="NCBI Taxonomy" id="65129"/>
    <lineage>
        <taxon>Eukaryota</taxon>
        <taxon>Sar</taxon>
        <taxon>Alveolata</taxon>
        <taxon>Ciliophora</taxon>
        <taxon>Intramacronucleata</taxon>
        <taxon>Oligohymenophorea</taxon>
        <taxon>Peniculida</taxon>
        <taxon>Parameciidae</taxon>
        <taxon>Paramecium</taxon>
    </lineage>
</organism>
<dbReference type="Pfam" id="PF17123">
    <property type="entry name" value="zf-RING_11"/>
    <property type="match status" value="1"/>
</dbReference>
<dbReference type="PROSITE" id="PS50089">
    <property type="entry name" value="ZF_RING_2"/>
    <property type="match status" value="1"/>
</dbReference>